<dbReference type="Gene3D" id="1.10.1240.10">
    <property type="entry name" value="Methionine synthase domain"/>
    <property type="match status" value="1"/>
</dbReference>
<dbReference type="EMBL" id="CP040396">
    <property type="protein sequence ID" value="QCT01224.1"/>
    <property type="molecule type" value="Genomic_DNA"/>
</dbReference>
<dbReference type="Pfam" id="PF02607">
    <property type="entry name" value="B12-binding_2"/>
    <property type="match status" value="1"/>
</dbReference>
<evidence type="ECO:0000313" key="2">
    <source>
        <dbReference type="EMBL" id="QCT01224.1"/>
    </source>
</evidence>
<protein>
    <submittedName>
        <fullName evidence="2">Cobalamin B12-binding domain-containing protein</fullName>
    </submittedName>
</protein>
<accession>A0A4V1G3H6</accession>
<dbReference type="GO" id="GO:0031419">
    <property type="term" value="F:cobalamin binding"/>
    <property type="evidence" value="ECO:0007669"/>
    <property type="project" value="InterPro"/>
</dbReference>
<dbReference type="InterPro" id="IPR036724">
    <property type="entry name" value="Cobalamin-bd_sf"/>
</dbReference>
<dbReference type="PROSITE" id="PS51332">
    <property type="entry name" value="B12_BINDING"/>
    <property type="match status" value="1"/>
</dbReference>
<evidence type="ECO:0000259" key="1">
    <source>
        <dbReference type="PROSITE" id="PS51332"/>
    </source>
</evidence>
<organism evidence="2 3">
    <name type="scientific">Paenibacillus algicola</name>
    <dbReference type="NCBI Taxonomy" id="2565926"/>
    <lineage>
        <taxon>Bacteria</taxon>
        <taxon>Bacillati</taxon>
        <taxon>Bacillota</taxon>
        <taxon>Bacilli</taxon>
        <taxon>Bacillales</taxon>
        <taxon>Paenibacillaceae</taxon>
        <taxon>Paenibacillus</taxon>
    </lineage>
</organism>
<reference evidence="2 3" key="1">
    <citation type="submission" date="2019-05" db="EMBL/GenBank/DDBJ databases">
        <authorList>
            <person name="Chen C."/>
        </authorList>
    </citation>
    <scope>NUCLEOTIDE SEQUENCE [LARGE SCALE GENOMIC DNA]</scope>
    <source>
        <strain evidence="2 3">HB172198</strain>
    </source>
</reference>
<proteinExistence type="predicted"/>
<name>A0A4V1G3H6_9BACL</name>
<dbReference type="SUPFAM" id="SSF52242">
    <property type="entry name" value="Cobalamin (vitamin B12)-binding domain"/>
    <property type="match status" value="1"/>
</dbReference>
<dbReference type="InterPro" id="IPR003759">
    <property type="entry name" value="Cbl-bd_cap"/>
</dbReference>
<dbReference type="Proteomes" id="UP000300879">
    <property type="component" value="Chromosome"/>
</dbReference>
<evidence type="ECO:0000313" key="3">
    <source>
        <dbReference type="Proteomes" id="UP000300879"/>
    </source>
</evidence>
<sequence length="225" mass="25486">MLPLNMEIEHLAELMLEGLTEECWSLLVRHMDSGRNSLYIYDQLLTPAMRYIGGLWEQNLVSVADEHLASGVCDVMITRYAHQIKPAQGHGGRAMFLCVEGEYHHLGLKMVSSLFQERGFSTRMYGGNLPLENAMVSAMNWKPEIIGVSASIVYHLPTLMKYTQALQSLSYEPMIVIGGRLIDRYGLQNTLGERALFFPDLLSLNDWLRSYEAASREAAAHFNMR</sequence>
<dbReference type="GO" id="GO:0046872">
    <property type="term" value="F:metal ion binding"/>
    <property type="evidence" value="ECO:0007669"/>
    <property type="project" value="InterPro"/>
</dbReference>
<dbReference type="AlphaFoldDB" id="A0A4V1G3H6"/>
<dbReference type="CDD" id="cd02065">
    <property type="entry name" value="B12-binding_like"/>
    <property type="match status" value="1"/>
</dbReference>
<keyword evidence="3" id="KW-1185">Reference proteome</keyword>
<dbReference type="Gene3D" id="3.40.50.280">
    <property type="entry name" value="Cobalamin-binding domain"/>
    <property type="match status" value="1"/>
</dbReference>
<dbReference type="InterPro" id="IPR036594">
    <property type="entry name" value="Meth_synthase_dom"/>
</dbReference>
<gene>
    <name evidence="2" type="ORF">E6C60_0501</name>
</gene>
<dbReference type="KEGG" id="palo:E6C60_0501"/>
<feature type="domain" description="B12-binding" evidence="1">
    <location>
        <begin position="91"/>
        <end position="218"/>
    </location>
</feature>
<dbReference type="Pfam" id="PF02310">
    <property type="entry name" value="B12-binding"/>
    <property type="match status" value="1"/>
</dbReference>
<dbReference type="InterPro" id="IPR006158">
    <property type="entry name" value="Cobalamin-bd"/>
</dbReference>